<evidence type="ECO:0000313" key="1">
    <source>
        <dbReference type="EMBL" id="GAA4779955.1"/>
    </source>
</evidence>
<evidence type="ECO:0000313" key="2">
    <source>
        <dbReference type="Proteomes" id="UP001500928"/>
    </source>
</evidence>
<reference evidence="2" key="1">
    <citation type="journal article" date="2019" name="Int. J. Syst. Evol. Microbiol.">
        <title>The Global Catalogue of Microorganisms (GCM) 10K type strain sequencing project: providing services to taxonomists for standard genome sequencing and annotation.</title>
        <authorList>
            <consortium name="The Broad Institute Genomics Platform"/>
            <consortium name="The Broad Institute Genome Sequencing Center for Infectious Disease"/>
            <person name="Wu L."/>
            <person name="Ma J."/>
        </authorList>
    </citation>
    <scope>NUCLEOTIDE SEQUENCE [LARGE SCALE GENOMIC DNA]</scope>
    <source>
        <strain evidence="2">JCM 17979</strain>
    </source>
</reference>
<protein>
    <submittedName>
        <fullName evidence="1">Uncharacterized protein</fullName>
    </submittedName>
</protein>
<dbReference type="EMBL" id="BAABHO010000006">
    <property type="protein sequence ID" value="GAA4779955.1"/>
    <property type="molecule type" value="Genomic_DNA"/>
</dbReference>
<accession>A0ABP9AEU8</accession>
<dbReference type="Proteomes" id="UP001500928">
    <property type="component" value="Unassembled WGS sequence"/>
</dbReference>
<keyword evidence="2" id="KW-1185">Reference proteome</keyword>
<organism evidence="1 2">
    <name type="scientific">Actinomycetospora chlora</name>
    <dbReference type="NCBI Taxonomy" id="663608"/>
    <lineage>
        <taxon>Bacteria</taxon>
        <taxon>Bacillati</taxon>
        <taxon>Actinomycetota</taxon>
        <taxon>Actinomycetes</taxon>
        <taxon>Pseudonocardiales</taxon>
        <taxon>Pseudonocardiaceae</taxon>
        <taxon>Actinomycetospora</taxon>
    </lineage>
</organism>
<sequence length="117" mass="12464">MTCRRTLGDDLRGGSCRVPEVATLPSVVQLRRSEHTGADLVAVSLRLDPGDERSAVVAPGRVRVVDHEVADRLARLVDGAVAHARAAGRTVPLDLDRLADRAAADVAARRSRRPGIS</sequence>
<name>A0ABP9AEU8_9PSEU</name>
<gene>
    <name evidence="1" type="ORF">GCM10023200_11540</name>
</gene>
<comment type="caution">
    <text evidence="1">The sequence shown here is derived from an EMBL/GenBank/DDBJ whole genome shotgun (WGS) entry which is preliminary data.</text>
</comment>
<proteinExistence type="predicted"/>